<evidence type="ECO:0000256" key="1">
    <source>
        <dbReference type="SAM" id="MobiDB-lite"/>
    </source>
</evidence>
<dbReference type="GO" id="GO:0016787">
    <property type="term" value="F:hydrolase activity"/>
    <property type="evidence" value="ECO:0007669"/>
    <property type="project" value="InterPro"/>
</dbReference>
<dbReference type="InterPro" id="IPR001604">
    <property type="entry name" value="Endo_G_ENPP1-like_dom"/>
</dbReference>
<dbReference type="SUPFAM" id="SSF54060">
    <property type="entry name" value="His-Me finger endonucleases"/>
    <property type="match status" value="1"/>
</dbReference>
<feature type="compositionally biased region" description="Basic and acidic residues" evidence="1">
    <location>
        <begin position="195"/>
        <end position="216"/>
    </location>
</feature>
<sequence>MTQAWPGRGGPLRPELFAGESPMRLASFVFAFVLSAFAGAAQAQVVTLNKGGFVLTYDCSIHSATRYEYTLTADTGSAARPSSFYKDPDLPAGCLGQTSTASYASIKSGYDRGHLVHVQPHGLRRDLHPPRQLHDQHRAAGVQLQPGHLGEGRERGRVLPRHRAGGRLRRRGLRRCRQRLFPGQPRDPDAGVLLEDDHHPRPEYGNRQGDQLDHPQRGQPGQPGQLPGDDCRSGGTAGRQLCGDQRTGLAEEHAAGHHLAAAGRV</sequence>
<protein>
    <submittedName>
        <fullName evidence="4">DNA/RNA non-specific endonuclease domain-containing protein</fullName>
    </submittedName>
</protein>
<reference evidence="4" key="1">
    <citation type="submission" date="2022-11" db="UniProtKB">
        <authorList>
            <consortium name="WormBaseParasite"/>
        </authorList>
    </citation>
    <scope>IDENTIFICATION</scope>
</reference>
<dbReference type="AlphaFoldDB" id="A0A914YHJ5"/>
<evidence type="ECO:0000259" key="2">
    <source>
        <dbReference type="Pfam" id="PF01223"/>
    </source>
</evidence>
<keyword evidence="3" id="KW-1185">Reference proteome</keyword>
<proteinExistence type="predicted"/>
<feature type="compositionally biased region" description="Low complexity" evidence="1">
    <location>
        <begin position="217"/>
        <end position="228"/>
    </location>
</feature>
<dbReference type="InterPro" id="IPR044925">
    <property type="entry name" value="His-Me_finger_sf"/>
</dbReference>
<feature type="domain" description="DNA/RNA non-specific endonuclease/pyrophosphatase/phosphodiesterase" evidence="2">
    <location>
        <begin position="43"/>
        <end position="116"/>
    </location>
</feature>
<dbReference type="InterPro" id="IPR044929">
    <property type="entry name" value="DNA/RNA_non-sp_Endonuclease_sf"/>
</dbReference>
<dbReference type="Pfam" id="PF01223">
    <property type="entry name" value="Endonuclease_NS"/>
    <property type="match status" value="1"/>
</dbReference>
<organism evidence="3 4">
    <name type="scientific">Panagrolaimus superbus</name>
    <dbReference type="NCBI Taxonomy" id="310955"/>
    <lineage>
        <taxon>Eukaryota</taxon>
        <taxon>Metazoa</taxon>
        <taxon>Ecdysozoa</taxon>
        <taxon>Nematoda</taxon>
        <taxon>Chromadorea</taxon>
        <taxon>Rhabditida</taxon>
        <taxon>Tylenchina</taxon>
        <taxon>Panagrolaimomorpha</taxon>
        <taxon>Panagrolaimoidea</taxon>
        <taxon>Panagrolaimidae</taxon>
        <taxon>Panagrolaimus</taxon>
    </lineage>
</organism>
<feature type="compositionally biased region" description="Basic residues" evidence="1">
    <location>
        <begin position="158"/>
        <end position="178"/>
    </location>
</feature>
<dbReference type="GO" id="GO:0003676">
    <property type="term" value="F:nucleic acid binding"/>
    <property type="evidence" value="ECO:0007669"/>
    <property type="project" value="InterPro"/>
</dbReference>
<dbReference type="Gene3D" id="3.40.570.10">
    <property type="entry name" value="Extracellular Endonuclease, subunit A"/>
    <property type="match status" value="1"/>
</dbReference>
<dbReference type="GO" id="GO:0046872">
    <property type="term" value="F:metal ion binding"/>
    <property type="evidence" value="ECO:0007669"/>
    <property type="project" value="InterPro"/>
</dbReference>
<feature type="region of interest" description="Disordered" evidence="1">
    <location>
        <begin position="141"/>
        <end position="249"/>
    </location>
</feature>
<dbReference type="Proteomes" id="UP000887577">
    <property type="component" value="Unplaced"/>
</dbReference>
<accession>A0A914YHJ5</accession>
<name>A0A914YHJ5_9BILA</name>
<evidence type="ECO:0000313" key="4">
    <source>
        <dbReference type="WBParaSite" id="PSU_v2.g18950.t1"/>
    </source>
</evidence>
<evidence type="ECO:0000313" key="3">
    <source>
        <dbReference type="Proteomes" id="UP000887577"/>
    </source>
</evidence>
<dbReference type="WBParaSite" id="PSU_v2.g18950.t1">
    <property type="protein sequence ID" value="PSU_v2.g18950.t1"/>
    <property type="gene ID" value="PSU_v2.g18950"/>
</dbReference>